<protein>
    <recommendedName>
        <fullName evidence="3">DUF3489 domain-containing protein</fullName>
    </recommendedName>
</protein>
<dbReference type="EMBL" id="FOIZ01000001">
    <property type="protein sequence ID" value="SEV91483.1"/>
    <property type="molecule type" value="Genomic_DNA"/>
</dbReference>
<gene>
    <name evidence="1" type="ORF">SAMN04488515_0207</name>
</gene>
<dbReference type="OrthoDB" id="7206991at2"/>
<accession>A0A1I0MTP5</accession>
<evidence type="ECO:0000313" key="2">
    <source>
        <dbReference type="Proteomes" id="UP000199167"/>
    </source>
</evidence>
<dbReference type="Pfam" id="PF11994">
    <property type="entry name" value="DUF3489"/>
    <property type="match status" value="1"/>
</dbReference>
<sequence>MTYQLPDTEAVQVAKSRSARPKVLSKKTQLIKLLSRKSRADVVSISEKFGWQPHTTRAALSGLRKAGFDVAKENTGSGSPIRYRIVSSPKAPAAADATDGK</sequence>
<organism evidence="1 2">
    <name type="scientific">Cognatiyoonia koreensis</name>
    <dbReference type="NCBI Taxonomy" id="364200"/>
    <lineage>
        <taxon>Bacteria</taxon>
        <taxon>Pseudomonadati</taxon>
        <taxon>Pseudomonadota</taxon>
        <taxon>Alphaproteobacteria</taxon>
        <taxon>Rhodobacterales</taxon>
        <taxon>Paracoccaceae</taxon>
        <taxon>Cognatiyoonia</taxon>
    </lineage>
</organism>
<proteinExistence type="predicted"/>
<name>A0A1I0MTP5_9RHOB</name>
<dbReference type="AlphaFoldDB" id="A0A1I0MTP5"/>
<evidence type="ECO:0000313" key="1">
    <source>
        <dbReference type="EMBL" id="SEV91483.1"/>
    </source>
</evidence>
<reference evidence="1 2" key="1">
    <citation type="submission" date="2016-10" db="EMBL/GenBank/DDBJ databases">
        <authorList>
            <person name="de Groot N.N."/>
        </authorList>
    </citation>
    <scope>NUCLEOTIDE SEQUENCE [LARGE SCALE GENOMIC DNA]</scope>
    <source>
        <strain evidence="1 2">DSM 17925</strain>
    </source>
</reference>
<dbReference type="Proteomes" id="UP000199167">
    <property type="component" value="Unassembled WGS sequence"/>
</dbReference>
<dbReference type="STRING" id="364200.SAMN04488515_0207"/>
<dbReference type="RefSeq" id="WP_089989194.1">
    <property type="nucleotide sequence ID" value="NZ_FOIZ01000001.1"/>
</dbReference>
<evidence type="ECO:0008006" key="3">
    <source>
        <dbReference type="Google" id="ProtNLM"/>
    </source>
</evidence>
<keyword evidence="2" id="KW-1185">Reference proteome</keyword>
<dbReference type="InterPro" id="IPR021880">
    <property type="entry name" value="DUF3489"/>
</dbReference>